<gene>
    <name evidence="1" type="ORF">ACGFZB_26550</name>
</gene>
<sequence>MKADKGRFFEVIRDYRPVHHAVWWGRAFAHLHWFRRLRIRWQLRDGIHEAFLALGCARLRPHLPARLASLP</sequence>
<reference evidence="1 2" key="1">
    <citation type="submission" date="2024-10" db="EMBL/GenBank/DDBJ databases">
        <title>The Natural Products Discovery Center: Release of the First 8490 Sequenced Strains for Exploring Actinobacteria Biosynthetic Diversity.</title>
        <authorList>
            <person name="Kalkreuter E."/>
            <person name="Kautsar S.A."/>
            <person name="Yang D."/>
            <person name="Bader C.D."/>
            <person name="Teijaro C.N."/>
            <person name="Fluegel L."/>
            <person name="Davis C.M."/>
            <person name="Simpson J.R."/>
            <person name="Lauterbach L."/>
            <person name="Steele A.D."/>
            <person name="Gui C."/>
            <person name="Meng S."/>
            <person name="Li G."/>
            <person name="Viehrig K."/>
            <person name="Ye F."/>
            <person name="Su P."/>
            <person name="Kiefer A.F."/>
            <person name="Nichols A."/>
            <person name="Cepeda A.J."/>
            <person name="Yan W."/>
            <person name="Fan B."/>
            <person name="Jiang Y."/>
            <person name="Adhikari A."/>
            <person name="Zheng C.-J."/>
            <person name="Schuster L."/>
            <person name="Cowan T.M."/>
            <person name="Smanski M.J."/>
            <person name="Chevrette M.G."/>
            <person name="De Carvalho L.P.S."/>
            <person name="Shen B."/>
        </authorList>
    </citation>
    <scope>NUCLEOTIDE SEQUENCE [LARGE SCALE GENOMIC DNA]</scope>
    <source>
        <strain evidence="1 2">NPDC048320</strain>
    </source>
</reference>
<dbReference type="EMBL" id="JBICYV010000013">
    <property type="protein sequence ID" value="MFG3013926.1"/>
    <property type="molecule type" value="Genomic_DNA"/>
</dbReference>
<dbReference type="RefSeq" id="WP_392820233.1">
    <property type="nucleotide sequence ID" value="NZ_JBICYV010000013.1"/>
</dbReference>
<accession>A0ABW7BDY6</accession>
<comment type="caution">
    <text evidence="1">The sequence shown here is derived from an EMBL/GenBank/DDBJ whole genome shotgun (WGS) entry which is preliminary data.</text>
</comment>
<name>A0ABW7BDY6_9ACTN</name>
<protein>
    <recommendedName>
        <fullName evidence="3">Transposase</fullName>
    </recommendedName>
</protein>
<evidence type="ECO:0008006" key="3">
    <source>
        <dbReference type="Google" id="ProtNLM"/>
    </source>
</evidence>
<organism evidence="1 2">
    <name type="scientific">Streptomyces cinerochromogenes</name>
    <dbReference type="NCBI Taxonomy" id="66422"/>
    <lineage>
        <taxon>Bacteria</taxon>
        <taxon>Bacillati</taxon>
        <taxon>Actinomycetota</taxon>
        <taxon>Actinomycetes</taxon>
        <taxon>Kitasatosporales</taxon>
        <taxon>Streptomycetaceae</taxon>
        <taxon>Streptomyces</taxon>
    </lineage>
</organism>
<dbReference type="Proteomes" id="UP001604267">
    <property type="component" value="Unassembled WGS sequence"/>
</dbReference>
<proteinExistence type="predicted"/>
<evidence type="ECO:0000313" key="2">
    <source>
        <dbReference type="Proteomes" id="UP001604267"/>
    </source>
</evidence>
<keyword evidence="2" id="KW-1185">Reference proteome</keyword>
<evidence type="ECO:0000313" key="1">
    <source>
        <dbReference type="EMBL" id="MFG3013926.1"/>
    </source>
</evidence>